<reference evidence="2 3" key="1">
    <citation type="submission" date="2015-01" db="EMBL/GenBank/DDBJ databases">
        <title>Genome sequencing of Jeotgalibacillus soli.</title>
        <authorList>
            <person name="Goh K.M."/>
            <person name="Chan K.-G."/>
            <person name="Yaakop A.S."/>
            <person name="Ee R."/>
            <person name="Gan H.M."/>
            <person name="Chan C.S."/>
        </authorList>
    </citation>
    <scope>NUCLEOTIDE SEQUENCE [LARGE SCALE GENOMIC DNA]</scope>
    <source>
        <strain evidence="2 3">P9</strain>
    </source>
</reference>
<dbReference type="EMBL" id="JXRP01000018">
    <property type="protein sequence ID" value="KIL44806.1"/>
    <property type="molecule type" value="Genomic_DNA"/>
</dbReference>
<dbReference type="Proteomes" id="UP000031938">
    <property type="component" value="Unassembled WGS sequence"/>
</dbReference>
<name>A0A0C2VK03_9BACL</name>
<proteinExistence type="predicted"/>
<dbReference type="PANTHER" id="PTHR40061">
    <property type="entry name" value="SPORULATION PROTEIN YLMC-RELATED"/>
    <property type="match status" value="1"/>
</dbReference>
<evidence type="ECO:0000313" key="2">
    <source>
        <dbReference type="EMBL" id="KIL44806.1"/>
    </source>
</evidence>
<sequence length="86" mass="9445">MRISELQQKDVVSVTDGRKLGPIADIDVNIKTGMIESIIIQGSGNWKGWFNRGGEIVIPWKDLVKIGNDVILVRGQAIQDAIVEST</sequence>
<feature type="domain" description="PRC-barrel" evidence="1">
    <location>
        <begin position="1"/>
        <end position="74"/>
    </location>
</feature>
<protein>
    <recommendedName>
        <fullName evidence="1">PRC-barrel domain-containing protein</fullName>
    </recommendedName>
</protein>
<gene>
    <name evidence="2" type="ORF">KP78_23500</name>
</gene>
<dbReference type="AlphaFoldDB" id="A0A0C2VK03"/>
<dbReference type="InterPro" id="IPR011033">
    <property type="entry name" value="PRC_barrel-like_sf"/>
</dbReference>
<evidence type="ECO:0000259" key="1">
    <source>
        <dbReference type="Pfam" id="PF05239"/>
    </source>
</evidence>
<dbReference type="PANTHER" id="PTHR40061:SF1">
    <property type="entry name" value="SPORULATION PROTEIN YLMC-RELATED"/>
    <property type="match status" value="1"/>
</dbReference>
<accession>A0A0C2VK03</accession>
<dbReference type="InterPro" id="IPR014238">
    <property type="entry name" value="Spore_YlmC/YmxH"/>
</dbReference>
<dbReference type="SUPFAM" id="SSF50346">
    <property type="entry name" value="PRC-barrel domain"/>
    <property type="match status" value="1"/>
</dbReference>
<dbReference type="NCBIfam" id="TIGR02888">
    <property type="entry name" value="spore_YlmC_YmxH"/>
    <property type="match status" value="1"/>
</dbReference>
<dbReference type="STRING" id="889306.KP78_23500"/>
<comment type="caution">
    <text evidence="2">The sequence shown here is derived from an EMBL/GenBank/DDBJ whole genome shotgun (WGS) entry which is preliminary data.</text>
</comment>
<dbReference type="Pfam" id="PF05239">
    <property type="entry name" value="PRC"/>
    <property type="match status" value="1"/>
</dbReference>
<dbReference type="RefSeq" id="WP_235420908.1">
    <property type="nucleotide sequence ID" value="NZ_JXRP01000018.1"/>
</dbReference>
<dbReference type="InterPro" id="IPR027275">
    <property type="entry name" value="PRC-brl_dom"/>
</dbReference>
<dbReference type="Gene3D" id="2.30.30.240">
    <property type="entry name" value="PRC-barrel domain"/>
    <property type="match status" value="1"/>
</dbReference>
<dbReference type="PATRIC" id="fig|889306.3.peg.2363"/>
<keyword evidence="3" id="KW-1185">Reference proteome</keyword>
<organism evidence="2 3">
    <name type="scientific">Jeotgalibacillus soli</name>
    <dbReference type="NCBI Taxonomy" id="889306"/>
    <lineage>
        <taxon>Bacteria</taxon>
        <taxon>Bacillati</taxon>
        <taxon>Bacillota</taxon>
        <taxon>Bacilli</taxon>
        <taxon>Bacillales</taxon>
        <taxon>Caryophanaceae</taxon>
        <taxon>Jeotgalibacillus</taxon>
    </lineage>
</organism>
<evidence type="ECO:0000313" key="3">
    <source>
        <dbReference type="Proteomes" id="UP000031938"/>
    </source>
</evidence>